<gene>
    <name evidence="2" type="ORF">RIF29_19540</name>
</gene>
<proteinExistence type="predicted"/>
<keyword evidence="3" id="KW-1185">Reference proteome</keyword>
<evidence type="ECO:0000313" key="3">
    <source>
        <dbReference type="Proteomes" id="UP001372338"/>
    </source>
</evidence>
<protein>
    <submittedName>
        <fullName evidence="2">Uncharacterized protein</fullName>
    </submittedName>
</protein>
<comment type="caution">
    <text evidence="2">The sequence shown here is derived from an EMBL/GenBank/DDBJ whole genome shotgun (WGS) entry which is preliminary data.</text>
</comment>
<evidence type="ECO:0000256" key="1">
    <source>
        <dbReference type="SAM" id="MobiDB-lite"/>
    </source>
</evidence>
<reference evidence="2 3" key="1">
    <citation type="submission" date="2024-01" db="EMBL/GenBank/DDBJ databases">
        <title>The genomes of 5 underutilized Papilionoideae crops provide insights into root nodulation and disease resistanc.</title>
        <authorList>
            <person name="Yuan L."/>
        </authorList>
    </citation>
    <scope>NUCLEOTIDE SEQUENCE [LARGE SCALE GENOMIC DNA]</scope>
    <source>
        <strain evidence="2">ZHUSHIDOU_FW_LH</strain>
        <tissue evidence="2">Leaf</tissue>
    </source>
</reference>
<evidence type="ECO:0000313" key="2">
    <source>
        <dbReference type="EMBL" id="KAK7266881.1"/>
    </source>
</evidence>
<feature type="region of interest" description="Disordered" evidence="1">
    <location>
        <begin position="1"/>
        <end position="68"/>
    </location>
</feature>
<name>A0AAN9F2H5_CROPI</name>
<dbReference type="EMBL" id="JAYWIO010000004">
    <property type="protein sequence ID" value="KAK7266881.1"/>
    <property type="molecule type" value="Genomic_DNA"/>
</dbReference>
<accession>A0AAN9F2H5</accession>
<dbReference type="AlphaFoldDB" id="A0AAN9F2H5"/>
<dbReference type="Proteomes" id="UP001372338">
    <property type="component" value="Unassembled WGS sequence"/>
</dbReference>
<feature type="region of interest" description="Disordered" evidence="1">
    <location>
        <begin position="78"/>
        <end position="97"/>
    </location>
</feature>
<organism evidence="2 3">
    <name type="scientific">Crotalaria pallida</name>
    <name type="common">Smooth rattlebox</name>
    <name type="synonym">Crotalaria striata</name>
    <dbReference type="NCBI Taxonomy" id="3830"/>
    <lineage>
        <taxon>Eukaryota</taxon>
        <taxon>Viridiplantae</taxon>
        <taxon>Streptophyta</taxon>
        <taxon>Embryophyta</taxon>
        <taxon>Tracheophyta</taxon>
        <taxon>Spermatophyta</taxon>
        <taxon>Magnoliopsida</taxon>
        <taxon>eudicotyledons</taxon>
        <taxon>Gunneridae</taxon>
        <taxon>Pentapetalae</taxon>
        <taxon>rosids</taxon>
        <taxon>fabids</taxon>
        <taxon>Fabales</taxon>
        <taxon>Fabaceae</taxon>
        <taxon>Papilionoideae</taxon>
        <taxon>50 kb inversion clade</taxon>
        <taxon>genistoids sensu lato</taxon>
        <taxon>core genistoids</taxon>
        <taxon>Crotalarieae</taxon>
        <taxon>Crotalaria</taxon>
    </lineage>
</organism>
<sequence length="206" mass="22120">MAQENKSARGSGPAKAPVKTPIPAANLKPGRVSARHPTSDKEHRSAKTPVGTVAPNAGLKPTSSWPLAVDPGVIPDSFPTEVFRGSPDEEESSPDQPLVKRVRVGKGKGKVAHWLAPPSEGHSDVGTRVCGPPPTKFSVWNFAPISGDLQSQPEKARVAAIFFLGVPWYLPLSSFRLVGWIFASEHVSFACWASTFPPLTWLARLM</sequence>